<evidence type="ECO:0000313" key="1">
    <source>
        <dbReference type="EMBL" id="CAB4148549.1"/>
    </source>
</evidence>
<dbReference type="EMBL" id="LR796503">
    <property type="protein sequence ID" value="CAB4148549.1"/>
    <property type="molecule type" value="Genomic_DNA"/>
</dbReference>
<protein>
    <submittedName>
        <fullName evidence="1">Uncharacterized protein</fullName>
    </submittedName>
</protein>
<reference evidence="1" key="1">
    <citation type="submission" date="2020-04" db="EMBL/GenBank/DDBJ databases">
        <authorList>
            <person name="Chiriac C."/>
            <person name="Salcher M."/>
            <person name="Ghai R."/>
            <person name="Kavagutti S V."/>
        </authorList>
    </citation>
    <scope>NUCLEOTIDE SEQUENCE</scope>
</reference>
<accession>A0A6J5MXU7</accession>
<organism evidence="1">
    <name type="scientific">uncultured Caudovirales phage</name>
    <dbReference type="NCBI Taxonomy" id="2100421"/>
    <lineage>
        <taxon>Viruses</taxon>
        <taxon>Duplodnaviria</taxon>
        <taxon>Heunggongvirae</taxon>
        <taxon>Uroviricota</taxon>
        <taxon>Caudoviricetes</taxon>
        <taxon>Peduoviridae</taxon>
        <taxon>Maltschvirus</taxon>
        <taxon>Maltschvirus maltsch</taxon>
    </lineage>
</organism>
<proteinExistence type="predicted"/>
<gene>
    <name evidence="1" type="ORF">UFOVP537_9</name>
</gene>
<name>A0A6J5MXU7_9CAUD</name>
<sequence>MALPATLNVSLNFSSGATFGNAFTIGDPVSGVLGVGILTDSAAPALIVDLTNQARQITIRRGRNVTRDTYEAGTCTVRIFDPNSEFNPQNTSSPLYGYITPLRKLRISATYGGVIYYLFSGYTTDYFYSYDSAENVAYVDITASDAFRLFNLAAVSTVDGQAAGQDTGTRIDKILDTVDFPTSLRSIETGNSNTQADPATRRTSLAAIQNCEIVEQGAFYLNAEGIAVFKNRTNTISSAGATPIAFNQTTGIPYKNLKFAFDDKLIVNQANVTRVGGTTQTHVDLDSIATYFPHSITYSDLVAETDADCANIAALYVGTRSTTTIRIDEMTIDLLDSNVPTGTILNMDYFTNVAIINIQPDNSTIFKNLQIQGVAWDITPNRWLGTFTTLEPISDGFIIGDSTYGVLGDDILSY</sequence>